<gene>
    <name evidence="1" type="ORF">BpHYR1_045327</name>
</gene>
<organism evidence="1 2">
    <name type="scientific">Brachionus plicatilis</name>
    <name type="common">Marine rotifer</name>
    <name type="synonym">Brachionus muelleri</name>
    <dbReference type="NCBI Taxonomy" id="10195"/>
    <lineage>
        <taxon>Eukaryota</taxon>
        <taxon>Metazoa</taxon>
        <taxon>Spiralia</taxon>
        <taxon>Gnathifera</taxon>
        <taxon>Rotifera</taxon>
        <taxon>Eurotatoria</taxon>
        <taxon>Monogononta</taxon>
        <taxon>Pseudotrocha</taxon>
        <taxon>Ploima</taxon>
        <taxon>Brachionidae</taxon>
        <taxon>Brachionus</taxon>
    </lineage>
</organism>
<dbReference type="InterPro" id="IPR012340">
    <property type="entry name" value="NA-bd_OB-fold"/>
</dbReference>
<dbReference type="EMBL" id="REGN01001933">
    <property type="protein sequence ID" value="RNA31520.1"/>
    <property type="molecule type" value="Genomic_DNA"/>
</dbReference>
<dbReference type="OrthoDB" id="10019986at2759"/>
<proteinExistence type="predicted"/>
<dbReference type="Proteomes" id="UP000276133">
    <property type="component" value="Unassembled WGS sequence"/>
</dbReference>
<evidence type="ECO:0000313" key="1">
    <source>
        <dbReference type="EMBL" id="RNA31520.1"/>
    </source>
</evidence>
<comment type="caution">
    <text evidence="1">The sequence shown here is derived from an EMBL/GenBank/DDBJ whole genome shotgun (WGS) entry which is preliminary data.</text>
</comment>
<evidence type="ECO:0000313" key="2">
    <source>
        <dbReference type="Proteomes" id="UP000276133"/>
    </source>
</evidence>
<dbReference type="Gene3D" id="2.40.50.140">
    <property type="entry name" value="Nucleic acid-binding proteins"/>
    <property type="match status" value="1"/>
</dbReference>
<keyword evidence="2" id="KW-1185">Reference proteome</keyword>
<accession>A0A3M7S7G7</accession>
<reference evidence="1 2" key="1">
    <citation type="journal article" date="2018" name="Sci. Rep.">
        <title>Genomic signatures of local adaptation to the degree of environmental predictability in rotifers.</title>
        <authorList>
            <person name="Franch-Gras L."/>
            <person name="Hahn C."/>
            <person name="Garcia-Roger E.M."/>
            <person name="Carmona M.J."/>
            <person name="Serra M."/>
            <person name="Gomez A."/>
        </authorList>
    </citation>
    <scope>NUCLEOTIDE SEQUENCE [LARGE SCALE GENOMIC DNA]</scope>
    <source>
        <strain evidence="1">HYR1</strain>
    </source>
</reference>
<dbReference type="SUPFAM" id="SSF50249">
    <property type="entry name" value="Nucleic acid-binding proteins"/>
    <property type="match status" value="1"/>
</dbReference>
<dbReference type="AlphaFoldDB" id="A0A3M7S7G7"/>
<name>A0A3M7S7G7_BRAPC</name>
<sequence length="239" mass="26279">MSLLKSLTFDKIPICLDDITKLSFQAGTICSVKSVAKARKPSYEMEACFDEGKKSCGQFTRNYKEEELIGKQIIGLTNLPFVRIAGIKSEYLTLGFADEMNDGQAIPLTPCLPVKNGARILLPDSRGELNFDKTRQAEYKNFESVEILSATVVDIVISQQSGKNFCIVDFGKQKTGVALAIGKLKGDLSDYLGIQIPVICNLDYEQEGCILTNETKLVAFSLPVDSNHSTLVKVDKPII</sequence>
<protein>
    <submittedName>
        <fullName evidence="1">tRNA-binding</fullName>
    </submittedName>
</protein>